<feature type="compositionally biased region" description="Polar residues" evidence="3">
    <location>
        <begin position="873"/>
        <end position="882"/>
    </location>
</feature>
<feature type="compositionally biased region" description="Basic residues" evidence="3">
    <location>
        <begin position="670"/>
        <end position="679"/>
    </location>
</feature>
<feature type="compositionally biased region" description="Basic residues" evidence="3">
    <location>
        <begin position="810"/>
        <end position="826"/>
    </location>
</feature>
<dbReference type="EMBL" id="CAXLJM020000049">
    <property type="protein sequence ID" value="CAL8114262.1"/>
    <property type="molecule type" value="Genomic_DNA"/>
</dbReference>
<feature type="domain" description="RRM" evidence="4">
    <location>
        <begin position="208"/>
        <end position="279"/>
    </location>
</feature>
<proteinExistence type="predicted"/>
<keyword evidence="6" id="KW-1185">Reference proteome</keyword>
<dbReference type="SMART" id="SM00360">
    <property type="entry name" value="RRM"/>
    <property type="match status" value="3"/>
</dbReference>
<feature type="region of interest" description="Disordered" evidence="3">
    <location>
        <begin position="873"/>
        <end position="908"/>
    </location>
</feature>
<dbReference type="InterPro" id="IPR012677">
    <property type="entry name" value="Nucleotide-bd_a/b_plait_sf"/>
</dbReference>
<evidence type="ECO:0000313" key="6">
    <source>
        <dbReference type="Proteomes" id="UP001642540"/>
    </source>
</evidence>
<dbReference type="Pfam" id="PF00076">
    <property type="entry name" value="RRM_1"/>
    <property type="match status" value="3"/>
</dbReference>
<feature type="domain" description="RRM" evidence="4">
    <location>
        <begin position="298"/>
        <end position="371"/>
    </location>
</feature>
<evidence type="ECO:0000313" key="5">
    <source>
        <dbReference type="EMBL" id="CAL8114262.1"/>
    </source>
</evidence>
<dbReference type="PANTHER" id="PTHR48025:SF1">
    <property type="entry name" value="RRM DOMAIN-CONTAINING PROTEIN"/>
    <property type="match status" value="1"/>
</dbReference>
<dbReference type="PANTHER" id="PTHR48025">
    <property type="entry name" value="OS02G0815200 PROTEIN"/>
    <property type="match status" value="1"/>
</dbReference>
<feature type="compositionally biased region" description="Basic and acidic residues" evidence="3">
    <location>
        <begin position="894"/>
        <end position="908"/>
    </location>
</feature>
<evidence type="ECO:0000256" key="1">
    <source>
        <dbReference type="ARBA" id="ARBA00022884"/>
    </source>
</evidence>
<evidence type="ECO:0000256" key="2">
    <source>
        <dbReference type="PROSITE-ProRule" id="PRU00176"/>
    </source>
</evidence>
<feature type="compositionally biased region" description="Polar residues" evidence="3">
    <location>
        <begin position="601"/>
        <end position="635"/>
    </location>
</feature>
<protein>
    <recommendedName>
        <fullName evidence="4">RRM domain-containing protein</fullName>
    </recommendedName>
</protein>
<feature type="region of interest" description="Disordered" evidence="3">
    <location>
        <begin position="177"/>
        <end position="198"/>
    </location>
</feature>
<reference evidence="5 6" key="1">
    <citation type="submission" date="2024-08" db="EMBL/GenBank/DDBJ databases">
        <authorList>
            <person name="Cucini C."/>
            <person name="Frati F."/>
        </authorList>
    </citation>
    <scope>NUCLEOTIDE SEQUENCE [LARGE SCALE GENOMIC DNA]</scope>
</reference>
<feature type="region of interest" description="Disordered" evidence="3">
    <location>
        <begin position="558"/>
        <end position="720"/>
    </location>
</feature>
<dbReference type="Proteomes" id="UP001642540">
    <property type="component" value="Unassembled WGS sequence"/>
</dbReference>
<feature type="domain" description="RRM" evidence="4">
    <location>
        <begin position="380"/>
        <end position="455"/>
    </location>
</feature>
<dbReference type="Gene3D" id="3.30.70.330">
    <property type="match status" value="3"/>
</dbReference>
<dbReference type="PROSITE" id="PS50102">
    <property type="entry name" value="RRM"/>
    <property type="match status" value="3"/>
</dbReference>
<feature type="compositionally biased region" description="Low complexity" evidence="3">
    <location>
        <begin position="636"/>
        <end position="662"/>
    </location>
</feature>
<accession>A0ABP1R2F8</accession>
<sequence length="932" mass="104244">MMADNTTQDNCEVVPVVDANTLSTLITDYVTTSAVVGDPGQIEMTDVDEHSLSLSTAAVAEFVGGGSDAVPNRMEEEFLIPVGIGSNSESNITKHCYPSDDEASESEDSSKQEDLDMDVETAYQYVMEQQQLIIEKEKVESHEVEGVRVKVEGEPCIANHDNPVVPDKLEGMKTEKDESEGNCEKRENINNESNSVPNEDELKSCRTFKIFVSNLPPGMLNSELADRFLKYGDVVECEIFSKNYAFVHMVSEECGIKALNELNGLEIQGCKINVKKSNQSSGPKIFLKKSADMEVGTYKIYIGHLIENVTKEYVTKMLEPFGRVVEIEIFRQNAAFVHMETEAGAKQAMKELNGKILPELEKPILVTEAKNPEGPSLAVMKLKVKNVATITTAETLRNLFVPYGLVLKVKIFPSKGSTRNAIVHLEQFGNIRSAIKELSGKEVEGSVLHVEPFFEPVNSVPPPAKPINIKQNIKKQSFPPIRPPPPPRSHFGQTYARVPRNLDPHQNGFQIQPRPRMHRPAVGVGSFPPPMGRRLIPMPSEAELGRYPMSERGRVLVRPPPLLNQHGFPPPFRHEEYNGYDHYQQGNFGQNEDCNEYSDDNYFNTDPSFDNNDPSYFSNDTSYDNNEPSYDSNDPSYFNNDTSYDNDDSSYYNNDRSYDNNYKGPPTKIFRNKTGKHPGQKFGSGAQQWNMNNQGSRPSNNNQDGPFPDFPAPEKFPKGRPPSLMSMQVPVSDCDFSSDLPISNFSQFSSPQDFTADETLPTTSTMSAVPFDYTQMGRKLGNNIPKGVDSRLKKPNSQVYYNQDGIMKVRGNRGGKNAKAKGKPRRPGLGSFQQQKKTANQSGNSEPLGALPSLMHSIIQPEQVCSSSASTAPSYFQQSWPNAGTKKFGRKPNTWKEMKDSEEEQKRQYSDYLKQKPWLYQAIPGTVKRVDK</sequence>
<name>A0ABP1R2F8_9HEXA</name>
<feature type="compositionally biased region" description="Polar residues" evidence="3">
    <location>
        <begin position="831"/>
        <end position="845"/>
    </location>
</feature>
<keyword evidence="1 2" id="KW-0694">RNA-binding</keyword>
<dbReference type="InterPro" id="IPR050502">
    <property type="entry name" value="Euk_RNA-bind_prot"/>
</dbReference>
<evidence type="ECO:0000256" key="3">
    <source>
        <dbReference type="SAM" id="MobiDB-lite"/>
    </source>
</evidence>
<feature type="region of interest" description="Disordered" evidence="3">
    <location>
        <begin position="90"/>
        <end position="114"/>
    </location>
</feature>
<feature type="region of interest" description="Disordered" evidence="3">
    <location>
        <begin position="808"/>
        <end position="851"/>
    </location>
</feature>
<dbReference type="SUPFAM" id="SSF54928">
    <property type="entry name" value="RNA-binding domain, RBD"/>
    <property type="match status" value="2"/>
</dbReference>
<dbReference type="InterPro" id="IPR035979">
    <property type="entry name" value="RBD_domain_sf"/>
</dbReference>
<evidence type="ECO:0000259" key="4">
    <source>
        <dbReference type="PROSITE" id="PS50102"/>
    </source>
</evidence>
<organism evidence="5 6">
    <name type="scientific">Orchesella dallaii</name>
    <dbReference type="NCBI Taxonomy" id="48710"/>
    <lineage>
        <taxon>Eukaryota</taxon>
        <taxon>Metazoa</taxon>
        <taxon>Ecdysozoa</taxon>
        <taxon>Arthropoda</taxon>
        <taxon>Hexapoda</taxon>
        <taxon>Collembola</taxon>
        <taxon>Entomobryomorpha</taxon>
        <taxon>Entomobryoidea</taxon>
        <taxon>Orchesellidae</taxon>
        <taxon>Orchesellinae</taxon>
        <taxon>Orchesella</taxon>
    </lineage>
</organism>
<feature type="compositionally biased region" description="Polar residues" evidence="3">
    <location>
        <begin position="685"/>
        <end position="704"/>
    </location>
</feature>
<gene>
    <name evidence="5" type="ORF">ODALV1_LOCUS16387</name>
</gene>
<dbReference type="InterPro" id="IPR000504">
    <property type="entry name" value="RRM_dom"/>
</dbReference>
<comment type="caution">
    <text evidence="5">The sequence shown here is derived from an EMBL/GenBank/DDBJ whole genome shotgun (WGS) entry which is preliminary data.</text>
</comment>